<evidence type="ECO:0000256" key="5">
    <source>
        <dbReference type="ARBA" id="ARBA00022989"/>
    </source>
</evidence>
<keyword evidence="2" id="KW-0813">Transport</keyword>
<geneLocation type="chloroplast" evidence="8"/>
<evidence type="ECO:0000256" key="7">
    <source>
        <dbReference type="SAM" id="Phobius"/>
    </source>
</evidence>
<dbReference type="RefSeq" id="YP_009497567.1">
    <property type="nucleotide sequence ID" value="NC_038008.1"/>
</dbReference>
<evidence type="ECO:0000256" key="3">
    <source>
        <dbReference type="ARBA" id="ARBA00022692"/>
    </source>
</evidence>
<dbReference type="GO" id="GO:0009512">
    <property type="term" value="C:cytochrome b6f complex"/>
    <property type="evidence" value="ECO:0007669"/>
    <property type="project" value="InterPro"/>
</dbReference>
<evidence type="ECO:0000256" key="2">
    <source>
        <dbReference type="ARBA" id="ARBA00022448"/>
    </source>
</evidence>
<keyword evidence="8" id="KW-0150">Chloroplast</keyword>
<keyword evidence="4" id="KW-0249">Electron transport</keyword>
<evidence type="ECO:0000256" key="4">
    <source>
        <dbReference type="ARBA" id="ARBA00022982"/>
    </source>
</evidence>
<keyword evidence="5 7" id="KW-1133">Transmembrane helix</keyword>
<sequence>MVENLLSGIVLGMIIISAFGLFVTAFIQWQKYQ</sequence>
<dbReference type="GeneID" id="36960195"/>
<accession>A0A2U9NT17</accession>
<dbReference type="Pfam" id="PF02529">
    <property type="entry name" value="PetG"/>
    <property type="match status" value="1"/>
</dbReference>
<dbReference type="EMBL" id="MG755807">
    <property type="protein sequence ID" value="AWT40280.1"/>
    <property type="molecule type" value="Genomic_DNA"/>
</dbReference>
<keyword evidence="8" id="KW-0934">Plastid</keyword>
<evidence type="ECO:0000256" key="1">
    <source>
        <dbReference type="ARBA" id="ARBA00004167"/>
    </source>
</evidence>
<dbReference type="InterPro" id="IPR003683">
    <property type="entry name" value="Cyt_6/f_cplx_su5"/>
</dbReference>
<feature type="transmembrane region" description="Helical" evidence="7">
    <location>
        <begin position="6"/>
        <end position="27"/>
    </location>
</feature>
<comment type="subcellular location">
    <subcellularLocation>
        <location evidence="1">Membrane</location>
        <topology evidence="1">Single-pass membrane protein</topology>
    </subcellularLocation>
</comment>
<proteinExistence type="predicted"/>
<organism evidence="8">
    <name type="scientific">Astrosyne radiata</name>
    <dbReference type="NCBI Taxonomy" id="1158023"/>
    <lineage>
        <taxon>Eukaryota</taxon>
        <taxon>Sar</taxon>
        <taxon>Stramenopiles</taxon>
        <taxon>Ochrophyta</taxon>
        <taxon>Bacillariophyta</taxon>
        <taxon>Fragilariophyceae</taxon>
        <taxon>Fragilariophycidae</taxon>
        <taxon>Cyclophorales</taxon>
        <taxon>Cyclophoraceae</taxon>
        <taxon>Astrosyne</taxon>
    </lineage>
</organism>
<evidence type="ECO:0000256" key="6">
    <source>
        <dbReference type="ARBA" id="ARBA00023136"/>
    </source>
</evidence>
<name>A0A2U9NT17_9STRA</name>
<keyword evidence="3 7" id="KW-0812">Transmembrane</keyword>
<keyword evidence="6 7" id="KW-0472">Membrane</keyword>
<reference evidence="8" key="1">
    <citation type="journal article" date="2018" name="Adv. Bot. Res.">
        <title>Evolution of the Plastid Genomes in Diatoms.</title>
        <authorList>
            <person name="Yu M."/>
            <person name="Ashworth M.P."/>
            <person name="Hajrah N.H."/>
            <person name="Khiyami M.A."/>
            <person name="Sabir M.J."/>
            <person name="Alhebshi A.M."/>
            <person name="Al-Malki A.L."/>
            <person name="Sabir J.S.M."/>
            <person name="Theriot E.C."/>
            <person name="Jansen R.K."/>
        </authorList>
    </citation>
    <scope>NUCLEOTIDE SEQUENCE</scope>
</reference>
<dbReference type="InterPro" id="IPR036099">
    <property type="entry name" value="Cyt_6/f_cplx_su5_sf"/>
</dbReference>
<protein>
    <submittedName>
        <fullName evidence="8">Cytochrome b6/f complex subunit V</fullName>
    </submittedName>
</protein>
<dbReference type="GO" id="GO:0016020">
    <property type="term" value="C:membrane"/>
    <property type="evidence" value="ECO:0007669"/>
    <property type="project" value="UniProtKB-SubCell"/>
</dbReference>
<dbReference type="AlphaFoldDB" id="A0A2U9NT17"/>
<dbReference type="SUPFAM" id="SSF103446">
    <property type="entry name" value="PetG subunit of the cytochrome b6f complex"/>
    <property type="match status" value="1"/>
</dbReference>
<evidence type="ECO:0000313" key="8">
    <source>
        <dbReference type="EMBL" id="AWT40280.1"/>
    </source>
</evidence>
<gene>
    <name evidence="8" type="primary">petG</name>
</gene>